<evidence type="ECO:0000313" key="3">
    <source>
        <dbReference type="EMBL" id="KUM46364.1"/>
    </source>
</evidence>
<dbReference type="EMBL" id="LKAM01000017">
    <property type="protein sequence ID" value="KUM45574.1"/>
    <property type="molecule type" value="Genomic_DNA"/>
</dbReference>
<feature type="region of interest" description="Disordered" evidence="1">
    <location>
        <begin position="27"/>
        <end position="58"/>
    </location>
</feature>
<evidence type="ECO:0000313" key="2">
    <source>
        <dbReference type="EMBL" id="KUM45574.1"/>
    </source>
</evidence>
<dbReference type="EMBL" id="LKAM01000007">
    <property type="protein sequence ID" value="KUM47449.1"/>
    <property type="molecule type" value="Genomic_DNA"/>
</dbReference>
<proteinExistence type="predicted"/>
<reference evidence="3" key="1">
    <citation type="journal article" date="2015" name="Genome Biol. Evol.">
        <title>Organellar Genomes of White Spruce (Picea glauca): Assembly and Annotation.</title>
        <authorList>
            <person name="Jackman S.D."/>
            <person name="Warren R.L."/>
            <person name="Gibb E.A."/>
            <person name="Vandervalk B.P."/>
            <person name="Mohamadi H."/>
            <person name="Chu J."/>
            <person name="Raymond A."/>
            <person name="Pleasance S."/>
            <person name="Coope R."/>
            <person name="Wildung M.R."/>
            <person name="Ritland C.E."/>
            <person name="Bousquet J."/>
            <person name="Jones S.J."/>
            <person name="Bohlmann J."/>
            <person name="Birol I."/>
        </authorList>
    </citation>
    <scope>NUCLEOTIDE SEQUENCE [LARGE SCALE GENOMIC DNA]</scope>
    <source>
        <tissue evidence="3">Flushing bud</tissue>
    </source>
</reference>
<keyword evidence="3" id="KW-0496">Mitochondrion</keyword>
<comment type="caution">
    <text evidence="3">The sequence shown here is derived from an EMBL/GenBank/DDBJ whole genome shotgun (WGS) entry which is preliminary data.</text>
</comment>
<dbReference type="AlphaFoldDB" id="A0A101LVY8"/>
<dbReference type="EMBL" id="LKAM01000011">
    <property type="protein sequence ID" value="KUM46364.1"/>
    <property type="molecule type" value="Genomic_DNA"/>
</dbReference>
<gene>
    <name evidence="3" type="ORF">ABT39_MTgene1463</name>
    <name evidence="2" type="ORF">ABT39_MTgene2409</name>
    <name evidence="4" type="ORF">ABT39_MTgene5635</name>
</gene>
<sequence>MEEKEIARGGIWNRCWYKTTPQNPNKEFGGASQIYGHTNSRHSQTHYPIHSPIPLGSDEKSKASTILIITL</sequence>
<name>A0A101LVY8_PICGL</name>
<organism evidence="3">
    <name type="scientific">Picea glauca</name>
    <name type="common">White spruce</name>
    <name type="synonym">Pinus glauca</name>
    <dbReference type="NCBI Taxonomy" id="3330"/>
    <lineage>
        <taxon>Eukaryota</taxon>
        <taxon>Viridiplantae</taxon>
        <taxon>Streptophyta</taxon>
        <taxon>Embryophyta</taxon>
        <taxon>Tracheophyta</taxon>
        <taxon>Spermatophyta</taxon>
        <taxon>Pinopsida</taxon>
        <taxon>Pinidae</taxon>
        <taxon>Conifers I</taxon>
        <taxon>Pinales</taxon>
        <taxon>Pinaceae</taxon>
        <taxon>Picea</taxon>
    </lineage>
</organism>
<evidence type="ECO:0000313" key="4">
    <source>
        <dbReference type="EMBL" id="KUM47449.1"/>
    </source>
</evidence>
<evidence type="ECO:0000256" key="1">
    <source>
        <dbReference type="SAM" id="MobiDB-lite"/>
    </source>
</evidence>
<geneLocation type="mitochondrion" evidence="3"/>
<accession>A0A101LVY8</accession>
<protein>
    <submittedName>
        <fullName evidence="3">Uncharacterized protein</fullName>
    </submittedName>
</protein>